<keyword evidence="2" id="KW-1185">Reference proteome</keyword>
<reference evidence="1 2" key="1">
    <citation type="submission" date="2020-08" db="EMBL/GenBank/DDBJ databases">
        <title>Genomic Encyclopedia of Type Strains, Phase III (KMG-III): the genomes of soil and plant-associated and newly described type strains.</title>
        <authorList>
            <person name="Whitman W."/>
        </authorList>
    </citation>
    <scope>NUCLEOTIDE SEQUENCE [LARGE SCALE GENOMIC DNA]</scope>
    <source>
        <strain evidence="1 2">CECT 8280</strain>
    </source>
</reference>
<proteinExistence type="predicted"/>
<dbReference type="EMBL" id="JACHXX010000003">
    <property type="protein sequence ID" value="MBB3162396.1"/>
    <property type="molecule type" value="Genomic_DNA"/>
</dbReference>
<protein>
    <submittedName>
        <fullName evidence="1">Uncharacterized protein</fullName>
    </submittedName>
</protein>
<accession>A0ABR6G807</accession>
<evidence type="ECO:0000313" key="2">
    <source>
        <dbReference type="Proteomes" id="UP000542811"/>
    </source>
</evidence>
<dbReference type="RefSeq" id="WP_143529422.1">
    <property type="nucleotide sequence ID" value="NZ_JAAXRN010000004.1"/>
</dbReference>
<comment type="caution">
    <text evidence="1">The sequence shown here is derived from an EMBL/GenBank/DDBJ whole genome shotgun (WGS) entry which is preliminary data.</text>
</comment>
<name>A0ABR6G807_9HYPH</name>
<dbReference type="Proteomes" id="UP000542811">
    <property type="component" value="Unassembled WGS sequence"/>
</dbReference>
<gene>
    <name evidence="1" type="ORF">FHS25_002859</name>
</gene>
<evidence type="ECO:0000313" key="1">
    <source>
        <dbReference type="EMBL" id="MBB3162396.1"/>
    </source>
</evidence>
<organism evidence="1 2">
    <name type="scientific">Rhizobium laguerreae</name>
    <dbReference type="NCBI Taxonomy" id="1076926"/>
    <lineage>
        <taxon>Bacteria</taxon>
        <taxon>Pseudomonadati</taxon>
        <taxon>Pseudomonadota</taxon>
        <taxon>Alphaproteobacteria</taxon>
        <taxon>Hyphomicrobiales</taxon>
        <taxon>Rhizobiaceae</taxon>
        <taxon>Rhizobium/Agrobacterium group</taxon>
        <taxon>Rhizobium</taxon>
    </lineage>
</organism>
<sequence>MNLLVPGAPSSTVQIGSLSLGQFMSFQSRKIGPVVGEVPELLDKSFMKGMGLRVVPQSFTFALAQESLELGLSG</sequence>